<dbReference type="AlphaFoldDB" id="A0AA37X1E8"/>
<evidence type="ECO:0000256" key="1">
    <source>
        <dbReference type="SAM" id="MobiDB-lite"/>
    </source>
</evidence>
<feature type="region of interest" description="Disordered" evidence="1">
    <location>
        <begin position="1"/>
        <end position="21"/>
    </location>
</feature>
<dbReference type="EMBL" id="BSRA01000005">
    <property type="protein sequence ID" value="GLV13461.1"/>
    <property type="molecule type" value="Genomic_DNA"/>
</dbReference>
<sequence length="87" mass="9171">MPGGLSAKPRSAAKATDPAPPMNKSFATLTHHAISICPGSLPLMWVPICDVQSLYFANVLKQAYMKIRVFATREVGQASAAVATQAA</sequence>
<comment type="caution">
    <text evidence="2">The sequence shown here is derived from an EMBL/GenBank/DDBJ whole genome shotgun (WGS) entry which is preliminary data.</text>
</comment>
<protein>
    <submittedName>
        <fullName evidence="2">Uncharacterized protein</fullName>
    </submittedName>
</protein>
<proteinExistence type="predicted"/>
<reference evidence="2" key="1">
    <citation type="submission" date="2023-02" db="EMBL/GenBank/DDBJ databases">
        <title>Proposal of a novel subspecies: Alicyclobacillus hesperidum subspecies aegle.</title>
        <authorList>
            <person name="Goto K."/>
            <person name="Fujii T."/>
            <person name="Yasui K."/>
            <person name="Mochida K."/>
            <person name="Kato-Tanaka Y."/>
            <person name="Morohoshi S."/>
            <person name="An S.Y."/>
            <person name="Kasai H."/>
            <person name="Yokota A."/>
        </authorList>
    </citation>
    <scope>NUCLEOTIDE SEQUENCE</scope>
    <source>
        <strain evidence="2">DSM 12766</strain>
    </source>
</reference>
<evidence type="ECO:0000313" key="2">
    <source>
        <dbReference type="EMBL" id="GLV13461.1"/>
    </source>
</evidence>
<organism evidence="2 3">
    <name type="scientific">Alicyclobacillus hesperidum</name>
    <dbReference type="NCBI Taxonomy" id="89784"/>
    <lineage>
        <taxon>Bacteria</taxon>
        <taxon>Bacillati</taxon>
        <taxon>Bacillota</taxon>
        <taxon>Bacilli</taxon>
        <taxon>Bacillales</taxon>
        <taxon>Alicyclobacillaceae</taxon>
        <taxon>Alicyclobacillus</taxon>
    </lineage>
</organism>
<name>A0AA37X1E8_9BACL</name>
<dbReference type="Proteomes" id="UP001157137">
    <property type="component" value="Unassembled WGS sequence"/>
</dbReference>
<gene>
    <name evidence="2" type="ORF">Heshes_11450</name>
</gene>
<accession>A0AA37X1E8</accession>
<evidence type="ECO:0000313" key="3">
    <source>
        <dbReference type="Proteomes" id="UP001157137"/>
    </source>
</evidence>